<dbReference type="PANTHER" id="PTHR38011:SF11">
    <property type="entry name" value="2,5-DIAMINO-6-RIBOSYLAMINO-4(3H)-PYRIMIDINONE 5'-PHOSPHATE REDUCTASE"/>
    <property type="match status" value="1"/>
</dbReference>
<dbReference type="PANTHER" id="PTHR38011">
    <property type="entry name" value="DIHYDROFOLATE REDUCTASE FAMILY PROTEIN (AFU_ORTHOLOGUE AFUA_8G06820)"/>
    <property type="match status" value="1"/>
</dbReference>
<keyword evidence="3" id="KW-1185">Reference proteome</keyword>
<protein>
    <submittedName>
        <fullName evidence="2">Dihydrofolate reductase</fullName>
    </submittedName>
</protein>
<reference evidence="2 3" key="1">
    <citation type="submission" date="2018-11" db="EMBL/GenBank/DDBJ databases">
        <title>Rhodococcus spongicola sp. nov. and Rhodococcus xishaensis sp. nov. from marine sponges.</title>
        <authorList>
            <person name="Li L."/>
            <person name="Lin H.W."/>
        </authorList>
    </citation>
    <scope>NUCLEOTIDE SEQUENCE [LARGE SCALE GENOMIC DNA]</scope>
    <source>
        <strain evidence="2 3">LHW51113</strain>
    </source>
</reference>
<proteinExistence type="predicted"/>
<dbReference type="InterPro" id="IPR002734">
    <property type="entry name" value="RibDG_C"/>
</dbReference>
<evidence type="ECO:0000313" key="3">
    <source>
        <dbReference type="Proteomes" id="UP000283479"/>
    </source>
</evidence>
<dbReference type="Gene3D" id="3.40.430.10">
    <property type="entry name" value="Dihydrofolate Reductase, subunit A"/>
    <property type="match status" value="1"/>
</dbReference>
<evidence type="ECO:0000259" key="1">
    <source>
        <dbReference type="Pfam" id="PF01872"/>
    </source>
</evidence>
<evidence type="ECO:0000313" key="2">
    <source>
        <dbReference type="EMBL" id="RVW02713.1"/>
    </source>
</evidence>
<accession>A0A3S3DZV2</accession>
<comment type="caution">
    <text evidence="2">The sequence shown here is derived from an EMBL/GenBank/DDBJ whole genome shotgun (WGS) entry which is preliminary data.</text>
</comment>
<dbReference type="GO" id="GO:0009231">
    <property type="term" value="P:riboflavin biosynthetic process"/>
    <property type="evidence" value="ECO:0007669"/>
    <property type="project" value="InterPro"/>
</dbReference>
<dbReference type="GO" id="GO:0008703">
    <property type="term" value="F:5-amino-6-(5-phosphoribosylamino)uracil reductase activity"/>
    <property type="evidence" value="ECO:0007669"/>
    <property type="project" value="InterPro"/>
</dbReference>
<name>A0A3S3DZV2_9NOCA</name>
<dbReference type="InterPro" id="IPR024072">
    <property type="entry name" value="DHFR-like_dom_sf"/>
</dbReference>
<organism evidence="2 3">
    <name type="scientific">Rhodococcus xishaensis</name>
    <dbReference type="NCBI Taxonomy" id="2487364"/>
    <lineage>
        <taxon>Bacteria</taxon>
        <taxon>Bacillati</taxon>
        <taxon>Actinomycetota</taxon>
        <taxon>Actinomycetes</taxon>
        <taxon>Mycobacteriales</taxon>
        <taxon>Nocardiaceae</taxon>
        <taxon>Rhodococcus</taxon>
    </lineage>
</organism>
<dbReference type="RefSeq" id="WP_127952678.1">
    <property type="nucleotide sequence ID" value="NZ_RKLO01000003.1"/>
</dbReference>
<dbReference type="SUPFAM" id="SSF53597">
    <property type="entry name" value="Dihydrofolate reductase-like"/>
    <property type="match status" value="1"/>
</dbReference>
<feature type="domain" description="Bacterial bifunctional deaminase-reductase C-terminal" evidence="1">
    <location>
        <begin position="110"/>
        <end position="178"/>
    </location>
</feature>
<dbReference type="EMBL" id="RKLO01000003">
    <property type="protein sequence ID" value="RVW02713.1"/>
    <property type="molecule type" value="Genomic_DNA"/>
</dbReference>
<gene>
    <name evidence="2" type="ORF">EGT50_08105</name>
</gene>
<dbReference type="AlphaFoldDB" id="A0A3S3DZV2"/>
<dbReference type="Pfam" id="PF01872">
    <property type="entry name" value="RibD_C"/>
    <property type="match status" value="1"/>
</dbReference>
<dbReference type="InterPro" id="IPR050765">
    <property type="entry name" value="Riboflavin_Biosynth_HTPR"/>
</dbReference>
<dbReference type="Proteomes" id="UP000283479">
    <property type="component" value="Unassembled WGS sequence"/>
</dbReference>
<sequence>MRKLVYYVGVTLDGCIAGPDDEIDFFPFTDTLAAWITDRYPETIPTHMRPSLGLGDTPNRSFDTVVMGRGTYEPALAAGITSPYAHLRQLVVSTTLGPSSDPAIESIADDPLTAVRKLKSVDGLDIWLAGGGKLAASLLPEIDELIIKSYPVVAGSGRPVFDGAFQPTAFTRTEYTSLDDGASITSFRRSR</sequence>
<dbReference type="OrthoDB" id="195113at2"/>